<evidence type="ECO:0000313" key="2">
    <source>
        <dbReference type="Proteomes" id="UP000515703"/>
    </source>
</evidence>
<protein>
    <recommendedName>
        <fullName evidence="3">DUF3137 domain-containing protein</fullName>
    </recommendedName>
</protein>
<name>A0A7I8DSS0_9FIRM</name>
<gene>
    <name evidence="1" type="ORF">bsdcttw_38080</name>
</gene>
<accession>A0A7I8DSS0</accession>
<dbReference type="AlphaFoldDB" id="A0A7I8DSS0"/>
<dbReference type="EMBL" id="AP023368">
    <property type="protein sequence ID" value="BCK00768.1"/>
    <property type="molecule type" value="Genomic_DNA"/>
</dbReference>
<evidence type="ECO:0000313" key="1">
    <source>
        <dbReference type="EMBL" id="BCK00768.1"/>
    </source>
</evidence>
<reference evidence="1 2" key="1">
    <citation type="submission" date="2020-08" db="EMBL/GenBank/DDBJ databases">
        <title>Draft genome sequencing of an Anaerocolumna strain isolated from anoxic soil subjected to BSD treatment.</title>
        <authorList>
            <person name="Uek A."/>
            <person name="Tonouchi A."/>
        </authorList>
    </citation>
    <scope>NUCLEOTIDE SEQUENCE [LARGE SCALE GENOMIC DNA]</scope>
    <source>
        <strain evidence="1 2">CTTW</strain>
    </source>
</reference>
<dbReference type="RefSeq" id="WP_185256409.1">
    <property type="nucleotide sequence ID" value="NZ_AP023368.1"/>
</dbReference>
<proteinExistence type="predicted"/>
<organism evidence="1 2">
    <name type="scientific">Anaerocolumna chitinilytica</name>
    <dbReference type="NCBI Taxonomy" id="1727145"/>
    <lineage>
        <taxon>Bacteria</taxon>
        <taxon>Bacillati</taxon>
        <taxon>Bacillota</taxon>
        <taxon>Clostridia</taxon>
        <taxon>Lachnospirales</taxon>
        <taxon>Lachnospiraceae</taxon>
        <taxon>Anaerocolumna</taxon>
    </lineage>
</organism>
<dbReference type="KEGG" id="acht:bsdcttw_38080"/>
<dbReference type="Proteomes" id="UP000515703">
    <property type="component" value="Chromosome"/>
</dbReference>
<evidence type="ECO:0008006" key="3">
    <source>
        <dbReference type="Google" id="ProtNLM"/>
    </source>
</evidence>
<reference evidence="1 2" key="2">
    <citation type="submission" date="2020-08" db="EMBL/GenBank/DDBJ databases">
        <authorList>
            <person name="Ueki A."/>
            <person name="Tonouchi A."/>
        </authorList>
    </citation>
    <scope>NUCLEOTIDE SEQUENCE [LARGE SCALE GENOMIC DNA]</scope>
    <source>
        <strain evidence="1 2">CTTW</strain>
    </source>
</reference>
<keyword evidence="2" id="KW-1185">Reference proteome</keyword>
<sequence>MSVLREIFGPSKREVWSQLSEFIGADYVDGGFFGKNKVVVHVKEWTITLDTYTVSTGKSSITYTRMRAPYINKDGLYFRIYKAGIFSDLGRLLGMQDIQIGFEEFDSDYVIKGNNTDKIRELFSKTSIRSLIELQPRFSLQIKDDEGWFGESFPEGVDELYFSVAGVIRDIDLLKALFDLFADVLDYMCEIGSAYESNPNVELR</sequence>